<dbReference type="PANTHER" id="PTHR12714">
    <property type="entry name" value="PROTEIN-S ISOPRENYLCYSTEINE O-METHYLTRANSFERASE"/>
    <property type="match status" value="1"/>
</dbReference>
<proteinExistence type="predicted"/>
<keyword evidence="2 5" id="KW-0812">Transmembrane</keyword>
<dbReference type="Proteomes" id="UP001198862">
    <property type="component" value="Unassembled WGS sequence"/>
</dbReference>
<evidence type="ECO:0000256" key="5">
    <source>
        <dbReference type="SAM" id="Phobius"/>
    </source>
</evidence>
<dbReference type="RefSeq" id="WP_230550048.1">
    <property type="nucleotide sequence ID" value="NZ_JAJISD010000002.1"/>
</dbReference>
<comment type="subcellular location">
    <subcellularLocation>
        <location evidence="1">Endomembrane system</location>
        <topology evidence="1">Multi-pass membrane protein</topology>
    </subcellularLocation>
</comment>
<keyword evidence="4 5" id="KW-0472">Membrane</keyword>
<keyword evidence="7" id="KW-1185">Reference proteome</keyword>
<evidence type="ECO:0000256" key="4">
    <source>
        <dbReference type="ARBA" id="ARBA00023136"/>
    </source>
</evidence>
<protein>
    <submittedName>
        <fullName evidence="6">Isoprenylcysteine carboxylmethyltransferase family protein</fullName>
    </submittedName>
</protein>
<keyword evidence="3 5" id="KW-1133">Transmembrane helix</keyword>
<evidence type="ECO:0000256" key="2">
    <source>
        <dbReference type="ARBA" id="ARBA00022692"/>
    </source>
</evidence>
<evidence type="ECO:0000256" key="1">
    <source>
        <dbReference type="ARBA" id="ARBA00004127"/>
    </source>
</evidence>
<gene>
    <name evidence="6" type="ORF">LJ725_07705</name>
</gene>
<accession>A0ABS8KRZ4</accession>
<feature type="transmembrane region" description="Helical" evidence="5">
    <location>
        <begin position="12"/>
        <end position="28"/>
    </location>
</feature>
<feature type="transmembrane region" description="Helical" evidence="5">
    <location>
        <begin position="40"/>
        <end position="61"/>
    </location>
</feature>
<organism evidence="6 7">
    <name type="scientific">Reyranella aquatilis</name>
    <dbReference type="NCBI Taxonomy" id="2035356"/>
    <lineage>
        <taxon>Bacteria</taxon>
        <taxon>Pseudomonadati</taxon>
        <taxon>Pseudomonadota</taxon>
        <taxon>Alphaproteobacteria</taxon>
        <taxon>Hyphomicrobiales</taxon>
        <taxon>Reyranellaceae</taxon>
        <taxon>Reyranella</taxon>
    </lineage>
</organism>
<evidence type="ECO:0000313" key="6">
    <source>
        <dbReference type="EMBL" id="MCC8428843.1"/>
    </source>
</evidence>
<evidence type="ECO:0000313" key="7">
    <source>
        <dbReference type="Proteomes" id="UP001198862"/>
    </source>
</evidence>
<dbReference type="InterPro" id="IPR007318">
    <property type="entry name" value="Phopholipid_MeTrfase"/>
</dbReference>
<dbReference type="PANTHER" id="PTHR12714:SF24">
    <property type="entry name" value="SLR1182 PROTEIN"/>
    <property type="match status" value="1"/>
</dbReference>
<dbReference type="Gene3D" id="1.20.120.1630">
    <property type="match status" value="1"/>
</dbReference>
<dbReference type="EMBL" id="JAJISD010000002">
    <property type="protein sequence ID" value="MCC8428843.1"/>
    <property type="molecule type" value="Genomic_DNA"/>
</dbReference>
<name>A0ABS8KRZ4_9HYPH</name>
<comment type="caution">
    <text evidence="6">The sequence shown here is derived from an EMBL/GenBank/DDBJ whole genome shotgun (WGS) entry which is preliminary data.</text>
</comment>
<dbReference type="Pfam" id="PF04191">
    <property type="entry name" value="PEMT"/>
    <property type="match status" value="1"/>
</dbReference>
<feature type="transmembrane region" description="Helical" evidence="5">
    <location>
        <begin position="92"/>
        <end position="122"/>
    </location>
</feature>
<reference evidence="6 7" key="1">
    <citation type="submission" date="2021-11" db="EMBL/GenBank/DDBJ databases">
        <authorList>
            <person name="Lee D.-H."/>
            <person name="Kim S.-B."/>
        </authorList>
    </citation>
    <scope>NUCLEOTIDE SEQUENCE [LARGE SCALE GENOMIC DNA]</scope>
    <source>
        <strain evidence="6 7">KCTC 52223</strain>
    </source>
</reference>
<sequence>MIRLELKVPPPAVALLMAVAMWLAAYGLETLAFALPERRAVSMVLAASGIAISSAGTWSFWRARTTVNPTRPAATSSLVATGIFRVTRNPMYLGLFLVLAGWAAHLANAAALAGPLLFAVYITRFQILPEERVLAAKFGPDFEAYKLRTRRWI</sequence>
<evidence type="ECO:0000256" key="3">
    <source>
        <dbReference type="ARBA" id="ARBA00022989"/>
    </source>
</evidence>